<dbReference type="GO" id="GO:0033202">
    <property type="term" value="C:DNA helicase complex"/>
    <property type="evidence" value="ECO:0007669"/>
    <property type="project" value="TreeGrafter"/>
</dbReference>
<dbReference type="EC" id="5.6.2.4" evidence="9"/>
<keyword evidence="4 12" id="KW-0347">Helicase</keyword>
<proteinExistence type="inferred from homology"/>
<dbReference type="InterPro" id="IPR014016">
    <property type="entry name" value="UvrD-like_ATP-bd"/>
</dbReference>
<keyword evidence="2 12" id="KW-0547">Nucleotide-binding</keyword>
<dbReference type="AlphaFoldDB" id="B3EU74"/>
<keyword evidence="3 12" id="KW-0378">Hydrolase</keyword>
<evidence type="ECO:0000256" key="3">
    <source>
        <dbReference type="ARBA" id="ARBA00022801"/>
    </source>
</evidence>
<dbReference type="RefSeq" id="WP_012472266.1">
    <property type="nucleotide sequence ID" value="NC_010830.1"/>
</dbReference>
<accession>B3EU74</accession>
<dbReference type="Pfam" id="PF13361">
    <property type="entry name" value="UvrD_C"/>
    <property type="match status" value="1"/>
</dbReference>
<evidence type="ECO:0000256" key="1">
    <source>
        <dbReference type="ARBA" id="ARBA00009922"/>
    </source>
</evidence>
<dbReference type="CDD" id="cd17932">
    <property type="entry name" value="DEXQc_UvrD"/>
    <property type="match status" value="1"/>
</dbReference>
<keyword evidence="7" id="KW-0413">Isomerase</keyword>
<evidence type="ECO:0000259" key="14">
    <source>
        <dbReference type="PROSITE" id="PS51217"/>
    </source>
</evidence>
<evidence type="ECO:0000313" key="16">
    <source>
        <dbReference type="Proteomes" id="UP000001227"/>
    </source>
</evidence>
<evidence type="ECO:0000256" key="9">
    <source>
        <dbReference type="ARBA" id="ARBA00034808"/>
    </source>
</evidence>
<dbReference type="Gene3D" id="3.40.50.300">
    <property type="entry name" value="P-loop containing nucleotide triphosphate hydrolases"/>
    <property type="match status" value="2"/>
</dbReference>
<evidence type="ECO:0000256" key="2">
    <source>
        <dbReference type="ARBA" id="ARBA00022741"/>
    </source>
</evidence>
<dbReference type="InterPro" id="IPR013986">
    <property type="entry name" value="DExx_box_DNA_helicase_dom_sf"/>
</dbReference>
<evidence type="ECO:0000313" key="15">
    <source>
        <dbReference type="EMBL" id="ACE05493.1"/>
    </source>
</evidence>
<feature type="domain" description="UvrD-like helicase C-terminal" evidence="14">
    <location>
        <begin position="292"/>
        <end position="567"/>
    </location>
</feature>
<dbReference type="InterPro" id="IPR000212">
    <property type="entry name" value="DNA_helicase_UvrD/REP"/>
</dbReference>
<comment type="catalytic activity">
    <reaction evidence="8">
        <text>Couples ATP hydrolysis with the unwinding of duplex DNA by translocating in the 3'-5' direction.</text>
        <dbReference type="EC" id="5.6.2.4"/>
    </reaction>
</comment>
<dbReference type="FunFam" id="1.10.486.10:FF:000003">
    <property type="entry name" value="ATP-dependent DNA helicase"/>
    <property type="match status" value="1"/>
</dbReference>
<dbReference type="InterPro" id="IPR027417">
    <property type="entry name" value="P-loop_NTPase"/>
</dbReference>
<keyword evidence="6" id="KW-0238">DNA-binding</keyword>
<evidence type="ECO:0000256" key="6">
    <source>
        <dbReference type="ARBA" id="ARBA00023125"/>
    </source>
</evidence>
<comment type="catalytic activity">
    <reaction evidence="11">
        <text>ATP + H2O = ADP + phosphate + H(+)</text>
        <dbReference type="Rhea" id="RHEA:13065"/>
        <dbReference type="ChEBI" id="CHEBI:15377"/>
        <dbReference type="ChEBI" id="CHEBI:15378"/>
        <dbReference type="ChEBI" id="CHEBI:30616"/>
        <dbReference type="ChEBI" id="CHEBI:43474"/>
        <dbReference type="ChEBI" id="CHEBI:456216"/>
        <dbReference type="EC" id="5.6.2.4"/>
    </reaction>
</comment>
<keyword evidence="16" id="KW-1185">Reference proteome</keyword>
<feature type="domain" description="UvrD-like helicase ATP-binding" evidence="13">
    <location>
        <begin position="6"/>
        <end position="291"/>
    </location>
</feature>
<dbReference type="EMBL" id="CP001102">
    <property type="protein sequence ID" value="ACE05493.1"/>
    <property type="molecule type" value="Genomic_DNA"/>
</dbReference>
<dbReference type="PANTHER" id="PTHR11070:SF2">
    <property type="entry name" value="ATP-DEPENDENT DNA HELICASE SRS2"/>
    <property type="match status" value="1"/>
</dbReference>
<dbReference type="Gene3D" id="1.10.486.10">
    <property type="entry name" value="PCRA, domain 4"/>
    <property type="match status" value="1"/>
</dbReference>
<evidence type="ECO:0000259" key="13">
    <source>
        <dbReference type="PROSITE" id="PS51198"/>
    </source>
</evidence>
<evidence type="ECO:0000256" key="12">
    <source>
        <dbReference type="PROSITE-ProRule" id="PRU00560"/>
    </source>
</evidence>
<dbReference type="STRING" id="452471.Aasi_0038"/>
<dbReference type="PROSITE" id="PS51198">
    <property type="entry name" value="UVRD_HELICASE_ATP_BIND"/>
    <property type="match status" value="1"/>
</dbReference>
<evidence type="ECO:0000256" key="5">
    <source>
        <dbReference type="ARBA" id="ARBA00022840"/>
    </source>
</evidence>
<feature type="binding site" evidence="12">
    <location>
        <begin position="27"/>
        <end position="34"/>
    </location>
    <ligand>
        <name>ATP</name>
        <dbReference type="ChEBI" id="CHEBI:30616"/>
    </ligand>
</feature>
<reference evidence="15 16" key="1">
    <citation type="journal article" date="2010" name="J. Bacteriol.">
        <title>The genome of the amoeba symbiont 'Candidatus Amoebophilus asiaticus' reveals common mechanisms for host cell interaction among amoeba-associated bacteria.</title>
        <authorList>
            <person name="Schmitz-Esser S."/>
            <person name="Tischler P."/>
            <person name="Arnold R."/>
            <person name="Montanaro J."/>
            <person name="Wagner M."/>
            <person name="Rattei T."/>
            <person name="Horn M."/>
        </authorList>
    </citation>
    <scope>NUCLEOTIDE SEQUENCE [LARGE SCALE GENOMIC DNA]</scope>
    <source>
        <strain evidence="15 16">5a2</strain>
    </source>
</reference>
<dbReference type="GO" id="GO:0016887">
    <property type="term" value="F:ATP hydrolysis activity"/>
    <property type="evidence" value="ECO:0007669"/>
    <property type="project" value="RHEA"/>
</dbReference>
<dbReference type="eggNOG" id="COG0210">
    <property type="taxonomic scope" value="Bacteria"/>
</dbReference>
<dbReference type="GO" id="GO:0005524">
    <property type="term" value="F:ATP binding"/>
    <property type="evidence" value="ECO:0007669"/>
    <property type="project" value="UniProtKB-UniRule"/>
</dbReference>
<evidence type="ECO:0000256" key="7">
    <source>
        <dbReference type="ARBA" id="ARBA00023235"/>
    </source>
</evidence>
<evidence type="ECO:0000256" key="8">
    <source>
        <dbReference type="ARBA" id="ARBA00034617"/>
    </source>
</evidence>
<sequence length="757" mass="85724">MIVPLDMLNEQQRQAAVNTEGPCMIIAGAGAGKTKVLTTRIAYLIQEKKVDPFKILALTFTNKAANEMKKRIEQVIGPAAKNVWLGTFHSCFAKLLRIEADKIGYPSSFSIYDTTDSKSLLKSIIKEMNLDDKTYTPNTVLSRISSAKNRLITAQEYINNPIYQQDDEEAMKPKVGEIYVQYAKRCLQAGAMDFDDILLNTYLLLNQHLDILYKYQERFQYILIDEFQDTNLAQYAIVKDLAGIHKNICVVGDDAQSIYAFRGANIRNILNFEKDYPNLTIIKLEQNYRSTQNIVEAANGIIRNNQLQLKKNVWTANEKGEVIGLIRATTDAEEGRLVAASIFEIKMQNQLRNEDFAILYRTNSQSRAIEEALRKINLPYRMLGGTSFYQRKEVKDLLAYLRFIVNHNDEEALKRIINEPKRGIGPSNIEKMVVAASDHGIPLWEVMCNAKNFLSGRVAEAVEEFAHMIQAMALDLTKKDAYEIASEIAKRSGLLKSLYEDKTVEGLARYENVQELLSGIKAFTANPEQVDTSLATFLQDVALATNNENEEDGEDKISLMTIHAAKGLEFKYVYIVGIEEDLFPSSMMLGSREDLEEERRLFYVALTRAQKKVFLSYTISRYRFGKLKQCEVSRFIGEIDPVYLHMAHVTNSYTEKSNTNYTKQFISSMRITPQQKSVKVKFQAYAQSSKPAFQPSDTSQLKSGMQVEHPTFGIGMVISVELTGTHKKARIAFSESGEKTLLLSFAKLKILNNSVEG</sequence>
<dbReference type="Proteomes" id="UP000001227">
    <property type="component" value="Chromosome"/>
</dbReference>
<dbReference type="CDD" id="cd18807">
    <property type="entry name" value="SF1_C_UvrD"/>
    <property type="match status" value="1"/>
</dbReference>
<organism evidence="15 16">
    <name type="scientific">Amoebophilus asiaticus (strain 5a2)</name>
    <dbReference type="NCBI Taxonomy" id="452471"/>
    <lineage>
        <taxon>Bacteria</taxon>
        <taxon>Pseudomonadati</taxon>
        <taxon>Bacteroidota</taxon>
        <taxon>Cytophagia</taxon>
        <taxon>Cytophagales</taxon>
        <taxon>Amoebophilaceae</taxon>
        <taxon>Candidatus Amoebophilus</taxon>
    </lineage>
</organism>
<dbReference type="Pfam" id="PF00580">
    <property type="entry name" value="UvrD-helicase"/>
    <property type="match status" value="1"/>
</dbReference>
<dbReference type="Gene3D" id="1.10.10.160">
    <property type="match status" value="1"/>
</dbReference>
<comment type="similarity">
    <text evidence="1">Belongs to the helicase family. UvrD subfamily.</text>
</comment>
<gene>
    <name evidence="15" type="ordered locus">Aasi_0038</name>
</gene>
<dbReference type="SUPFAM" id="SSF52540">
    <property type="entry name" value="P-loop containing nucleoside triphosphate hydrolases"/>
    <property type="match status" value="1"/>
</dbReference>
<dbReference type="PANTHER" id="PTHR11070">
    <property type="entry name" value="UVRD / RECB / PCRA DNA HELICASE FAMILY MEMBER"/>
    <property type="match status" value="1"/>
</dbReference>
<dbReference type="InterPro" id="IPR014017">
    <property type="entry name" value="DNA_helicase_UvrD-like_C"/>
</dbReference>
<evidence type="ECO:0000256" key="11">
    <source>
        <dbReference type="ARBA" id="ARBA00048988"/>
    </source>
</evidence>
<evidence type="ECO:0000256" key="4">
    <source>
        <dbReference type="ARBA" id="ARBA00022806"/>
    </source>
</evidence>
<dbReference type="HOGENOM" id="CLU_004585_5_2_10"/>
<dbReference type="KEGG" id="aas:Aasi_0038"/>
<dbReference type="PROSITE" id="PS51217">
    <property type="entry name" value="UVRD_HELICASE_CTER"/>
    <property type="match status" value="1"/>
</dbReference>
<name>B3EU74_AMOA5</name>
<keyword evidence="5 12" id="KW-0067">ATP-binding</keyword>
<protein>
    <recommendedName>
        <fullName evidence="9">DNA 3'-5' helicase</fullName>
        <ecNumber evidence="9">5.6.2.4</ecNumber>
    </recommendedName>
    <alternativeName>
        <fullName evidence="10">DNA 3'-5' helicase II</fullName>
    </alternativeName>
</protein>
<dbReference type="GO" id="GO:0003677">
    <property type="term" value="F:DNA binding"/>
    <property type="evidence" value="ECO:0007669"/>
    <property type="project" value="UniProtKB-KW"/>
</dbReference>
<dbReference type="Pfam" id="PF21196">
    <property type="entry name" value="PcrA_UvrD_tudor"/>
    <property type="match status" value="1"/>
</dbReference>
<dbReference type="GO" id="GO:0005829">
    <property type="term" value="C:cytosol"/>
    <property type="evidence" value="ECO:0007669"/>
    <property type="project" value="TreeGrafter"/>
</dbReference>
<dbReference type="GO" id="GO:0043138">
    <property type="term" value="F:3'-5' DNA helicase activity"/>
    <property type="evidence" value="ECO:0007669"/>
    <property type="project" value="UniProtKB-EC"/>
</dbReference>
<dbReference type="GO" id="GO:0000725">
    <property type="term" value="P:recombinational repair"/>
    <property type="evidence" value="ECO:0007669"/>
    <property type="project" value="TreeGrafter"/>
</dbReference>
<evidence type="ECO:0000256" key="10">
    <source>
        <dbReference type="ARBA" id="ARBA00034923"/>
    </source>
</evidence>